<proteinExistence type="predicted"/>
<dbReference type="AlphaFoldDB" id="A0A3E0WY95"/>
<dbReference type="OrthoDB" id="9769590at2"/>
<accession>A0A3E0WY95</accession>
<feature type="transmembrane region" description="Helical" evidence="1">
    <location>
        <begin position="402"/>
        <end position="420"/>
    </location>
</feature>
<dbReference type="PANTHER" id="PTHR38442:SF1">
    <property type="entry name" value="INNER MEMBRANE PROTEIN"/>
    <property type="match status" value="1"/>
</dbReference>
<sequence length="421" mass="47810">MRMDSAELDERSAERQASLRRHRRFATVCLLIAAALYVATHFVESPSYWVLLLRSGAEAGLIGGIADWFAVTALFRRPLGLPIPHTAIIPRNQARIGDGLGAFVERNFLAPELIAEKLRSADAAARIGDWLYDARNSRMVAERVFSIAPYVVDSFDDRETRTFFRETFSQQLRDVNLVPLITRLLSLTVASRQHQQLFDRALLLARELLVRHESAIYEKVEAKSSWWVPRRIDRKVARAIIDGVEEWLGELAQRDNPVRMDFDKAVGELIDRLQASPEFHLRLEEFKAQLLASPELQQLLEAAWDQLRGMMLRELADPNSDLLSSLTDSFRSLGKTLQNDADARRRLNGRLEVLVAETVVPFRHQIGRFISEVVRGWDARTVSERLESEVGRDLQFIRINGTLVGALVGCVLFVVTQLVFA</sequence>
<dbReference type="Proteomes" id="UP000256763">
    <property type="component" value="Unassembled WGS sequence"/>
</dbReference>
<name>A0A3E0WY95_9GAMM</name>
<dbReference type="GO" id="GO:0005886">
    <property type="term" value="C:plasma membrane"/>
    <property type="evidence" value="ECO:0007669"/>
    <property type="project" value="TreeGrafter"/>
</dbReference>
<feature type="transmembrane region" description="Helical" evidence="1">
    <location>
        <begin position="25"/>
        <end position="43"/>
    </location>
</feature>
<evidence type="ECO:0000256" key="1">
    <source>
        <dbReference type="SAM" id="Phobius"/>
    </source>
</evidence>
<evidence type="ECO:0000313" key="3">
    <source>
        <dbReference type="Proteomes" id="UP000256763"/>
    </source>
</evidence>
<dbReference type="EMBL" id="NFZW01000005">
    <property type="protein sequence ID" value="RFA37980.1"/>
    <property type="molecule type" value="Genomic_DNA"/>
</dbReference>
<evidence type="ECO:0008006" key="4">
    <source>
        <dbReference type="Google" id="ProtNLM"/>
    </source>
</evidence>
<reference evidence="3" key="1">
    <citation type="submission" date="2017-05" db="EMBL/GenBank/DDBJ databases">
        <authorList>
            <person name="Sharma S."/>
            <person name="Sidhu C."/>
            <person name="Pinnaka A.K."/>
        </authorList>
    </citation>
    <scope>NUCLEOTIDE SEQUENCE [LARGE SCALE GENOMIC DNA]</scope>
    <source>
        <strain evidence="3">AK93</strain>
    </source>
</reference>
<dbReference type="PANTHER" id="PTHR38442">
    <property type="entry name" value="INNER MEMBRANE PROTEIN-RELATED"/>
    <property type="match status" value="1"/>
</dbReference>
<gene>
    <name evidence="2" type="ORF">CAL65_06325</name>
</gene>
<comment type="caution">
    <text evidence="2">The sequence shown here is derived from an EMBL/GenBank/DDBJ whole genome shotgun (WGS) entry which is preliminary data.</text>
</comment>
<protein>
    <recommendedName>
        <fullName evidence="4">DUF445 domain-containing protein</fullName>
    </recommendedName>
</protein>
<keyword evidence="1" id="KW-0812">Transmembrane</keyword>
<evidence type="ECO:0000313" key="2">
    <source>
        <dbReference type="EMBL" id="RFA37980.1"/>
    </source>
</evidence>
<dbReference type="InterPro" id="IPR007383">
    <property type="entry name" value="DUF445"/>
</dbReference>
<dbReference type="Pfam" id="PF04286">
    <property type="entry name" value="DUF445"/>
    <property type="match status" value="1"/>
</dbReference>
<keyword evidence="3" id="KW-1185">Reference proteome</keyword>
<keyword evidence="1" id="KW-0472">Membrane</keyword>
<keyword evidence="1" id="KW-1133">Transmembrane helix</keyword>
<organism evidence="2 3">
    <name type="scientific">Alkalilimnicola ehrlichii</name>
    <dbReference type="NCBI Taxonomy" id="351052"/>
    <lineage>
        <taxon>Bacteria</taxon>
        <taxon>Pseudomonadati</taxon>
        <taxon>Pseudomonadota</taxon>
        <taxon>Gammaproteobacteria</taxon>
        <taxon>Chromatiales</taxon>
        <taxon>Ectothiorhodospiraceae</taxon>
        <taxon>Alkalilimnicola</taxon>
    </lineage>
</organism>